<reference evidence="8 9" key="1">
    <citation type="submission" date="2024-09" db="EMBL/GenBank/DDBJ databases">
        <title>Floridaenema gen nov. (Aerosakkonemataceae, Aerosakkonematales ord. nov., Cyanobacteria) from benthic tropical and subtropical fresh waters, with the description of four new species.</title>
        <authorList>
            <person name="Moretto J.A."/>
            <person name="Berthold D.E."/>
            <person name="Lefler F.W."/>
            <person name="Huang I.-S."/>
            <person name="Laughinghouse H. IV."/>
        </authorList>
    </citation>
    <scope>NUCLEOTIDE SEQUENCE [LARGE SCALE GENOMIC DNA]</scope>
    <source>
        <strain evidence="8 9">BLCC-F50</strain>
    </source>
</reference>
<evidence type="ECO:0000256" key="4">
    <source>
        <dbReference type="ARBA" id="ARBA00023136"/>
    </source>
</evidence>
<evidence type="ECO:0000256" key="1">
    <source>
        <dbReference type="ARBA" id="ARBA00004141"/>
    </source>
</evidence>
<dbReference type="Proteomes" id="UP001576784">
    <property type="component" value="Unassembled WGS sequence"/>
</dbReference>
<keyword evidence="2 5" id="KW-0812">Transmembrane</keyword>
<keyword evidence="3 5" id="KW-1133">Transmembrane helix</keyword>
<dbReference type="Pfam" id="PF05154">
    <property type="entry name" value="TM2"/>
    <property type="match status" value="1"/>
</dbReference>
<gene>
    <name evidence="8" type="ORF">ACE1CI_07605</name>
</gene>
<keyword evidence="4 5" id="KW-0472">Membrane</keyword>
<dbReference type="Pfam" id="PF09851">
    <property type="entry name" value="SHOCT"/>
    <property type="match status" value="1"/>
</dbReference>
<protein>
    <submittedName>
        <fullName evidence="8">NINE protein</fullName>
    </submittedName>
</protein>
<evidence type="ECO:0000256" key="3">
    <source>
        <dbReference type="ARBA" id="ARBA00022989"/>
    </source>
</evidence>
<dbReference type="InterPro" id="IPR018649">
    <property type="entry name" value="SHOCT"/>
</dbReference>
<feature type="domain" description="TM2" evidence="6">
    <location>
        <begin position="2"/>
        <end position="51"/>
    </location>
</feature>
<dbReference type="EMBL" id="JBHFNR010000051">
    <property type="protein sequence ID" value="MFB2892793.1"/>
    <property type="molecule type" value="Genomic_DNA"/>
</dbReference>
<evidence type="ECO:0000259" key="6">
    <source>
        <dbReference type="Pfam" id="PF05154"/>
    </source>
</evidence>
<comment type="subcellular location">
    <subcellularLocation>
        <location evidence="1">Membrane</location>
        <topology evidence="1">Multi-pass membrane protein</topology>
    </subcellularLocation>
</comment>
<organism evidence="8 9">
    <name type="scientific">Floridaenema flaviceps BLCC-F50</name>
    <dbReference type="NCBI Taxonomy" id="3153642"/>
    <lineage>
        <taxon>Bacteria</taxon>
        <taxon>Bacillati</taxon>
        <taxon>Cyanobacteriota</taxon>
        <taxon>Cyanophyceae</taxon>
        <taxon>Oscillatoriophycideae</taxon>
        <taxon>Aerosakkonematales</taxon>
        <taxon>Aerosakkonemataceae</taxon>
        <taxon>Floridanema</taxon>
        <taxon>Floridanema flaviceps</taxon>
    </lineage>
</organism>
<evidence type="ECO:0000256" key="5">
    <source>
        <dbReference type="SAM" id="Phobius"/>
    </source>
</evidence>
<proteinExistence type="predicted"/>
<feature type="domain" description="SHOCT" evidence="7">
    <location>
        <begin position="85"/>
        <end position="111"/>
    </location>
</feature>
<feature type="transmembrane region" description="Helical" evidence="5">
    <location>
        <begin position="31"/>
        <end position="55"/>
    </location>
</feature>
<sequence>MKNRGVAIVLCFFLGGLGIHKFYLGQNLAGIVYLLFSWTFIPTLIAFVEFFMLLFMSDREFDAKFNGRGGSFAGGAVSAKDATSALGDLKKLYEQGVITAEEYEQKRRKLLDHL</sequence>
<evidence type="ECO:0000313" key="8">
    <source>
        <dbReference type="EMBL" id="MFB2892793.1"/>
    </source>
</evidence>
<accession>A0ABV4XM58</accession>
<comment type="caution">
    <text evidence="8">The sequence shown here is derived from an EMBL/GenBank/DDBJ whole genome shotgun (WGS) entry which is preliminary data.</text>
</comment>
<name>A0ABV4XM58_9CYAN</name>
<evidence type="ECO:0000256" key="2">
    <source>
        <dbReference type="ARBA" id="ARBA00022692"/>
    </source>
</evidence>
<keyword evidence="9" id="KW-1185">Reference proteome</keyword>
<evidence type="ECO:0000259" key="7">
    <source>
        <dbReference type="Pfam" id="PF09851"/>
    </source>
</evidence>
<evidence type="ECO:0000313" key="9">
    <source>
        <dbReference type="Proteomes" id="UP001576784"/>
    </source>
</evidence>
<dbReference type="RefSeq" id="WP_413262460.1">
    <property type="nucleotide sequence ID" value="NZ_JBHFNR010000051.1"/>
</dbReference>
<dbReference type="InterPro" id="IPR007829">
    <property type="entry name" value="TM2"/>
</dbReference>